<proteinExistence type="predicted"/>
<accession>A0A166CIH4</accession>
<evidence type="ECO:0000313" key="1">
    <source>
        <dbReference type="EMBL" id="KZP13688.1"/>
    </source>
</evidence>
<reference evidence="1 2" key="1">
    <citation type="journal article" date="2016" name="Mol. Biol. Evol.">
        <title>Comparative Genomics of Early-Diverging Mushroom-Forming Fungi Provides Insights into the Origins of Lignocellulose Decay Capabilities.</title>
        <authorList>
            <person name="Nagy L.G."/>
            <person name="Riley R."/>
            <person name="Tritt A."/>
            <person name="Adam C."/>
            <person name="Daum C."/>
            <person name="Floudas D."/>
            <person name="Sun H."/>
            <person name="Yadav J.S."/>
            <person name="Pangilinan J."/>
            <person name="Larsson K.H."/>
            <person name="Matsuura K."/>
            <person name="Barry K."/>
            <person name="Labutti K."/>
            <person name="Kuo R."/>
            <person name="Ohm R.A."/>
            <person name="Bhattacharya S.S."/>
            <person name="Shirouzu T."/>
            <person name="Yoshinaga Y."/>
            <person name="Martin F.M."/>
            <person name="Grigoriev I.V."/>
            <person name="Hibbett D.S."/>
        </authorList>
    </citation>
    <scope>NUCLEOTIDE SEQUENCE [LARGE SCALE GENOMIC DNA]</scope>
    <source>
        <strain evidence="1 2">CBS 109695</strain>
    </source>
</reference>
<dbReference type="Proteomes" id="UP000076532">
    <property type="component" value="Unassembled WGS sequence"/>
</dbReference>
<sequence>MSEPTRSTSAPTVPPYTPRACNLFSRALRIRQAASARKPFAMAKHTRESRLPPSRRFAHATIPRRRRAARCSCAHLCCGQRARESRLPRTVPRHEDSLVEVEVRRDEFDFSLGWNFENGPLSAARFRSAKYHTFSGVLSKYTGAPWSVVLSGS</sequence>
<organism evidence="1 2">
    <name type="scientific">Athelia psychrophila</name>
    <dbReference type="NCBI Taxonomy" id="1759441"/>
    <lineage>
        <taxon>Eukaryota</taxon>
        <taxon>Fungi</taxon>
        <taxon>Dikarya</taxon>
        <taxon>Basidiomycota</taxon>
        <taxon>Agaricomycotina</taxon>
        <taxon>Agaricomycetes</taxon>
        <taxon>Agaricomycetidae</taxon>
        <taxon>Atheliales</taxon>
        <taxon>Atheliaceae</taxon>
        <taxon>Athelia</taxon>
    </lineage>
</organism>
<evidence type="ECO:0000313" key="2">
    <source>
        <dbReference type="Proteomes" id="UP000076532"/>
    </source>
</evidence>
<dbReference type="EMBL" id="KV417629">
    <property type="protein sequence ID" value="KZP13688.1"/>
    <property type="molecule type" value="Genomic_DNA"/>
</dbReference>
<name>A0A166CIH4_9AGAM</name>
<protein>
    <submittedName>
        <fullName evidence="1">Uncharacterized protein</fullName>
    </submittedName>
</protein>
<keyword evidence="2" id="KW-1185">Reference proteome</keyword>
<dbReference type="AlphaFoldDB" id="A0A166CIH4"/>
<gene>
    <name evidence="1" type="ORF">FIBSPDRAFT_960376</name>
</gene>